<organism evidence="1">
    <name type="scientific">Arcella intermedia</name>
    <dbReference type="NCBI Taxonomy" id="1963864"/>
    <lineage>
        <taxon>Eukaryota</taxon>
        <taxon>Amoebozoa</taxon>
        <taxon>Tubulinea</taxon>
        <taxon>Elardia</taxon>
        <taxon>Arcellinida</taxon>
        <taxon>Sphaerothecina</taxon>
        <taxon>Arcellidae</taxon>
        <taxon>Arcella</taxon>
    </lineage>
</organism>
<dbReference type="Pfam" id="PF24681">
    <property type="entry name" value="Kelch_KLHDC2_KLHL20_DRC7"/>
    <property type="match status" value="1"/>
</dbReference>
<evidence type="ECO:0000313" key="1">
    <source>
        <dbReference type="EMBL" id="NDV37924.1"/>
    </source>
</evidence>
<dbReference type="EMBL" id="GIBP01008955">
    <property type="protein sequence ID" value="NDV37924.1"/>
    <property type="molecule type" value="Transcribed_RNA"/>
</dbReference>
<dbReference type="SUPFAM" id="SSF117281">
    <property type="entry name" value="Kelch motif"/>
    <property type="match status" value="1"/>
</dbReference>
<dbReference type="AlphaFoldDB" id="A0A6B2LLN4"/>
<dbReference type="PANTHER" id="PTHR23244:SF498">
    <property type="entry name" value="C2 DOMAIN-CONTAINING PROTEIN"/>
    <property type="match status" value="1"/>
</dbReference>
<proteinExistence type="predicted"/>
<sequence>MKGSGPVARRYHSAVVFENGLYVFGGFSAQQKPLNDLWKFDSDRMEWEVVESSGDVPSARYGHVAVIYNNQMYVHGGNMDKFSALDDFYVFDFGTKVWKLIGQDENRPPSRYFHSGAIKDNRFYVFGGAKTNSLYYNDLFYYDFDLRKWFKIEIPSNPEGPQPCAGH</sequence>
<protein>
    <submittedName>
        <fullName evidence="1">Uncharacterized protein</fullName>
    </submittedName>
</protein>
<reference evidence="1" key="1">
    <citation type="journal article" date="2020" name="J. Eukaryot. Microbiol.">
        <title>De novo Sequencing, Assembly and Annotation of the Transcriptome for the Free-Living Testate Amoeba Arcella intermedia.</title>
        <authorList>
            <person name="Ribeiro G.M."/>
            <person name="Porfirio-Sousa A.L."/>
            <person name="Maurer-Alcala X.X."/>
            <person name="Katz L.A."/>
            <person name="Lahr D.J.G."/>
        </authorList>
    </citation>
    <scope>NUCLEOTIDE SEQUENCE</scope>
</reference>
<name>A0A6B2LLN4_9EUKA</name>
<dbReference type="PANTHER" id="PTHR23244">
    <property type="entry name" value="KELCH REPEAT DOMAIN"/>
    <property type="match status" value="1"/>
</dbReference>
<dbReference type="Gene3D" id="2.120.10.80">
    <property type="entry name" value="Kelch-type beta propeller"/>
    <property type="match status" value="1"/>
</dbReference>
<accession>A0A6B2LLN4</accession>
<dbReference type="InterPro" id="IPR015915">
    <property type="entry name" value="Kelch-typ_b-propeller"/>
</dbReference>